<protein>
    <submittedName>
        <fullName evidence="2">Proton-translocating NADH-quinone oxidoreductase, chain L</fullName>
    </submittedName>
</protein>
<name>T1A3I7_9ZZZZ</name>
<feature type="transmembrane region" description="Helical" evidence="1">
    <location>
        <begin position="45"/>
        <end position="69"/>
    </location>
</feature>
<proteinExistence type="predicted"/>
<evidence type="ECO:0000313" key="2">
    <source>
        <dbReference type="EMBL" id="EQD51448.1"/>
    </source>
</evidence>
<organism evidence="2">
    <name type="scientific">mine drainage metagenome</name>
    <dbReference type="NCBI Taxonomy" id="410659"/>
    <lineage>
        <taxon>unclassified sequences</taxon>
        <taxon>metagenomes</taxon>
        <taxon>ecological metagenomes</taxon>
    </lineage>
</organism>
<accession>T1A3I7</accession>
<dbReference type="Gene3D" id="1.20.5.2700">
    <property type="match status" value="1"/>
</dbReference>
<dbReference type="AlphaFoldDB" id="T1A3I7"/>
<reference evidence="2" key="2">
    <citation type="journal article" date="2014" name="ISME J.">
        <title>Microbial stratification in low pH oxic and suboxic macroscopic growths along an acid mine drainage.</title>
        <authorList>
            <person name="Mendez-Garcia C."/>
            <person name="Mesa V."/>
            <person name="Sprenger R.R."/>
            <person name="Richter M."/>
            <person name="Diez M.S."/>
            <person name="Solano J."/>
            <person name="Bargiela R."/>
            <person name="Golyshina O.V."/>
            <person name="Manteca A."/>
            <person name="Ramos J.L."/>
            <person name="Gallego J.R."/>
            <person name="Llorente I."/>
            <person name="Martins Dos Santos V.A."/>
            <person name="Jensen O.N."/>
            <person name="Pelaez A.I."/>
            <person name="Sanchez J."/>
            <person name="Ferrer M."/>
        </authorList>
    </citation>
    <scope>NUCLEOTIDE SEQUENCE</scope>
</reference>
<gene>
    <name evidence="2" type="ORF">B1A_13051</name>
</gene>
<keyword evidence="1" id="KW-1133">Transmembrane helix</keyword>
<keyword evidence="1" id="KW-0472">Membrane</keyword>
<comment type="caution">
    <text evidence="2">The sequence shown here is derived from an EMBL/GenBank/DDBJ whole genome shotgun (WGS) entry which is preliminary data.</text>
</comment>
<reference evidence="2" key="1">
    <citation type="submission" date="2013-08" db="EMBL/GenBank/DDBJ databases">
        <authorList>
            <person name="Mendez C."/>
            <person name="Richter M."/>
            <person name="Ferrer M."/>
            <person name="Sanchez J."/>
        </authorList>
    </citation>
    <scope>NUCLEOTIDE SEQUENCE</scope>
</reference>
<sequence>PLAVLAVLATLGGALALPWVHVDSLAHFLAPTFGYVPPLVAASTAAQWTLALVDVAAALLGLLVAFTIWRSIHESSRYERPFLEHVWHWDDAYDAVIGRPLTRAAQIANDVVEPRLIDGAVAGVAVAVRRSAEGVRKVQSGFVRHYALAMVLGIGVVFVYLVARVG</sequence>
<feature type="transmembrane region" description="Helical" evidence="1">
    <location>
        <begin position="146"/>
        <end position="163"/>
    </location>
</feature>
<feature type="non-terminal residue" evidence="2">
    <location>
        <position position="1"/>
    </location>
</feature>
<keyword evidence="1" id="KW-0812">Transmembrane</keyword>
<dbReference type="EMBL" id="AUZX01009528">
    <property type="protein sequence ID" value="EQD51448.1"/>
    <property type="molecule type" value="Genomic_DNA"/>
</dbReference>
<evidence type="ECO:0000256" key="1">
    <source>
        <dbReference type="SAM" id="Phobius"/>
    </source>
</evidence>